<comment type="caution">
    <text evidence="2">The sequence shown here is derived from an EMBL/GenBank/DDBJ whole genome shotgun (WGS) entry which is preliminary data.</text>
</comment>
<dbReference type="RefSeq" id="WP_074023212.1">
    <property type="nucleotide sequence ID" value="NZ_CAWNAG010000180.1"/>
</dbReference>
<dbReference type="EMBL" id="MKGQ01000007">
    <property type="protein sequence ID" value="OKP04003.1"/>
    <property type="molecule type" value="Genomic_DNA"/>
</dbReference>
<evidence type="ECO:0000313" key="2">
    <source>
        <dbReference type="EMBL" id="OKP04003.1"/>
    </source>
</evidence>
<reference evidence="2 3" key="1">
    <citation type="submission" date="2016-09" db="EMBL/GenBank/DDBJ databases">
        <title>Xenorhabdus thuongxuanensis sp. nov. and Xenorhabdus eapokensis sp. nov., isolated from Steinernema species.</title>
        <authorList>
            <person name="Kaempfer P."/>
            <person name="Tobias N.J."/>
            <person name="Phan Ke L."/>
            <person name="Bode H.B."/>
            <person name="Glaeser S.P."/>
        </authorList>
    </citation>
    <scope>NUCLEOTIDE SEQUENCE [LARGE SCALE GENOMIC DNA]</scope>
    <source>
        <strain evidence="2 3">DL20</strain>
    </source>
</reference>
<keyword evidence="1" id="KW-0812">Transmembrane</keyword>
<dbReference type="OrthoDB" id="6443369at2"/>
<sequence>MLEYIVKHGNDMVKVLGTIGTFIGIILSVLKKLYADVSVFRERRAIKYIKYLNEYNIYLDELSKDYIKYEIASEIMFDVTKIKSDKFRNIFIKLKKDGLEPEYIALLKKLKTCTVLNFGIVQVNIGTSYYFSYCFEKIFSTYFFTLAFVVLVVFLFKVDTLSNTIGSASDFFLVVLSMILLMGIGIYLLMLSPSKYQIRKLNEELMKYKIDDVNL</sequence>
<proteinExistence type="predicted"/>
<evidence type="ECO:0000256" key="1">
    <source>
        <dbReference type="SAM" id="Phobius"/>
    </source>
</evidence>
<protein>
    <submittedName>
        <fullName evidence="2">Uncharacterized protein</fullName>
    </submittedName>
</protein>
<gene>
    <name evidence="2" type="ORF">Xedl_01524</name>
</gene>
<organism evidence="2 3">
    <name type="scientific">Xenorhabdus eapokensis</name>
    <dbReference type="NCBI Taxonomy" id="1873482"/>
    <lineage>
        <taxon>Bacteria</taxon>
        <taxon>Pseudomonadati</taxon>
        <taxon>Pseudomonadota</taxon>
        <taxon>Gammaproteobacteria</taxon>
        <taxon>Enterobacterales</taxon>
        <taxon>Morganellaceae</taxon>
        <taxon>Xenorhabdus</taxon>
    </lineage>
</organism>
<dbReference type="Proteomes" id="UP000186268">
    <property type="component" value="Unassembled WGS sequence"/>
</dbReference>
<evidence type="ECO:0000313" key="3">
    <source>
        <dbReference type="Proteomes" id="UP000186268"/>
    </source>
</evidence>
<keyword evidence="1" id="KW-0472">Membrane</keyword>
<feature type="transmembrane region" description="Helical" evidence="1">
    <location>
        <begin position="12"/>
        <end position="34"/>
    </location>
</feature>
<dbReference type="AlphaFoldDB" id="A0A1Q5TUX9"/>
<feature type="transmembrane region" description="Helical" evidence="1">
    <location>
        <begin position="138"/>
        <end position="156"/>
    </location>
</feature>
<accession>A0A1Q5TUX9</accession>
<keyword evidence="1" id="KW-1133">Transmembrane helix</keyword>
<keyword evidence="3" id="KW-1185">Reference proteome</keyword>
<name>A0A1Q5TUX9_9GAMM</name>
<feature type="transmembrane region" description="Helical" evidence="1">
    <location>
        <begin position="171"/>
        <end position="191"/>
    </location>
</feature>